<keyword evidence="2" id="KW-1185">Reference proteome</keyword>
<protein>
    <submittedName>
        <fullName evidence="1">Uncharacterized protein</fullName>
    </submittedName>
</protein>
<gene>
    <name evidence="1" type="ORF">CLV71_113194</name>
</gene>
<reference evidence="1 2" key="1">
    <citation type="submission" date="2019-03" db="EMBL/GenBank/DDBJ databases">
        <title>Genomic Encyclopedia of Archaeal and Bacterial Type Strains, Phase II (KMG-II): from individual species to whole genera.</title>
        <authorList>
            <person name="Goeker M."/>
        </authorList>
    </citation>
    <scope>NUCLEOTIDE SEQUENCE [LARGE SCALE GENOMIC DNA]</scope>
    <source>
        <strain evidence="1 2">DSM 45499</strain>
    </source>
</reference>
<proteinExistence type="predicted"/>
<dbReference type="OrthoDB" id="5242012at2"/>
<comment type="caution">
    <text evidence="1">The sequence shown here is derived from an EMBL/GenBank/DDBJ whole genome shotgun (WGS) entry which is preliminary data.</text>
</comment>
<dbReference type="Proteomes" id="UP000294927">
    <property type="component" value="Unassembled WGS sequence"/>
</dbReference>
<dbReference type="EMBL" id="SOCP01000013">
    <property type="protein sequence ID" value="TDV44935.1"/>
    <property type="molecule type" value="Genomic_DNA"/>
</dbReference>
<dbReference type="RefSeq" id="WP_133906511.1">
    <property type="nucleotide sequence ID" value="NZ_SOCP01000013.1"/>
</dbReference>
<sequence>MKGVRPHELATVAPPHQLVHALVRNLAEAVEGQAVYGMPSATGLVSVASWPLGPSLGAEAAREQVAGGGVVIVAEVRRWSDARQALLRETALWLGIAHRLSWLRSDHHHARSRADGLRAELTTARERLAQVRDLERRRLVGAITTTTLRDLAEVRTRLRSGPARARGALDDLIDNFRTVVRGVYPAMLPDRGPREALEELAATLPYPVHFTGTLGRRVGWQVESGLYHAVAAVLNVVDGLVEVHFHRDDALRVRITAPAPADDLDAALAHDAERISVLGGAMECSVSDGTAVVRVTVADRIEPAVGPAPPLDHSPLYRQVRDLVRQGQEAVGGPEWEAVARRLLDPPRIAVVGSPESSAGVTVFPGPANRSLAQRLAADDGVDAVLCLVPPPHAFRAALRLARQRVELSESATVEQLTDRLAAWRPVLAARRALIEMTRLVRALPDGHPLRWSVDRTATEAHELAELDLLDTIERGDTKLLRGMTVDAARLLGTHGTDARTRLGLPQDADEPQIRAAAQQAATHWRTQAEHPATGGRDRLACEVLARTAEGILRS</sequence>
<name>A0A4R7V8A1_9PSEU</name>
<evidence type="ECO:0000313" key="1">
    <source>
        <dbReference type="EMBL" id="TDV44935.1"/>
    </source>
</evidence>
<accession>A0A4R7V8A1</accession>
<dbReference type="AlphaFoldDB" id="A0A4R7V8A1"/>
<evidence type="ECO:0000313" key="2">
    <source>
        <dbReference type="Proteomes" id="UP000294927"/>
    </source>
</evidence>
<organism evidence="1 2">
    <name type="scientific">Actinophytocola oryzae</name>
    <dbReference type="NCBI Taxonomy" id="502181"/>
    <lineage>
        <taxon>Bacteria</taxon>
        <taxon>Bacillati</taxon>
        <taxon>Actinomycetota</taxon>
        <taxon>Actinomycetes</taxon>
        <taxon>Pseudonocardiales</taxon>
        <taxon>Pseudonocardiaceae</taxon>
    </lineage>
</organism>